<evidence type="ECO:0000313" key="3">
    <source>
        <dbReference type="Proteomes" id="UP001432027"/>
    </source>
</evidence>
<proteinExistence type="predicted"/>
<protein>
    <recommendedName>
        <fullName evidence="4">G protein-coupled receptor</fullName>
    </recommendedName>
</protein>
<keyword evidence="3" id="KW-1185">Reference proteome</keyword>
<name>A0AAV5SQI2_9BILA</name>
<evidence type="ECO:0008006" key="4">
    <source>
        <dbReference type="Google" id="ProtNLM"/>
    </source>
</evidence>
<gene>
    <name evidence="2" type="ORF">PENTCL1PPCAC_7807</name>
</gene>
<reference evidence="2" key="1">
    <citation type="submission" date="2023-10" db="EMBL/GenBank/DDBJ databases">
        <title>Genome assembly of Pristionchus species.</title>
        <authorList>
            <person name="Yoshida K."/>
            <person name="Sommer R.J."/>
        </authorList>
    </citation>
    <scope>NUCLEOTIDE SEQUENCE</scope>
    <source>
        <strain evidence="2">RS0144</strain>
    </source>
</reference>
<dbReference type="EMBL" id="BTSX01000002">
    <property type="protein sequence ID" value="GMS85632.1"/>
    <property type="molecule type" value="Genomic_DNA"/>
</dbReference>
<dbReference type="Proteomes" id="UP001432027">
    <property type="component" value="Unassembled WGS sequence"/>
</dbReference>
<dbReference type="AlphaFoldDB" id="A0AAV5SQI2"/>
<organism evidence="2 3">
    <name type="scientific">Pristionchus entomophagus</name>
    <dbReference type="NCBI Taxonomy" id="358040"/>
    <lineage>
        <taxon>Eukaryota</taxon>
        <taxon>Metazoa</taxon>
        <taxon>Ecdysozoa</taxon>
        <taxon>Nematoda</taxon>
        <taxon>Chromadorea</taxon>
        <taxon>Rhabditida</taxon>
        <taxon>Rhabditina</taxon>
        <taxon>Diplogasteromorpha</taxon>
        <taxon>Diplogasteroidea</taxon>
        <taxon>Neodiplogasteridae</taxon>
        <taxon>Pristionchus</taxon>
    </lineage>
</organism>
<keyword evidence="1" id="KW-1133">Transmembrane helix</keyword>
<evidence type="ECO:0000313" key="2">
    <source>
        <dbReference type="EMBL" id="GMS85632.1"/>
    </source>
</evidence>
<keyword evidence="1" id="KW-0472">Membrane</keyword>
<evidence type="ECO:0000256" key="1">
    <source>
        <dbReference type="SAM" id="Phobius"/>
    </source>
</evidence>
<keyword evidence="1" id="KW-0812">Transmembrane</keyword>
<accession>A0AAV5SQI2</accession>
<comment type="caution">
    <text evidence="2">The sequence shown here is derived from an EMBL/GenBank/DDBJ whole genome shotgun (WGS) entry which is preliminary data.</text>
</comment>
<feature type="transmembrane region" description="Helical" evidence="1">
    <location>
        <begin position="12"/>
        <end position="29"/>
    </location>
</feature>
<sequence>WSSSSISSSDFIIILLPLFFFTGNVRLIGIEGLKYRPEVALCAAFWPEYPYPDMEPGFACVFCVACVVDVDGI</sequence>
<feature type="non-terminal residue" evidence="2">
    <location>
        <position position="1"/>
    </location>
</feature>